<gene>
    <name evidence="2" type="ORF">KBB96_19315</name>
</gene>
<evidence type="ECO:0008006" key="4">
    <source>
        <dbReference type="Google" id="ProtNLM"/>
    </source>
</evidence>
<protein>
    <recommendedName>
        <fullName evidence="4">Peptidase M10 metallopeptidase domain-containing protein</fullName>
    </recommendedName>
</protein>
<evidence type="ECO:0000313" key="2">
    <source>
        <dbReference type="EMBL" id="QUE50992.1"/>
    </source>
</evidence>
<dbReference type="InterPro" id="IPR024079">
    <property type="entry name" value="MetalloPept_cat_dom_sf"/>
</dbReference>
<accession>A0A975G8X7</accession>
<dbReference type="KEGG" id="lamb:KBB96_19315"/>
<keyword evidence="1" id="KW-0732">Signal</keyword>
<feature type="signal peptide" evidence="1">
    <location>
        <begin position="1"/>
        <end position="24"/>
    </location>
</feature>
<dbReference type="SUPFAM" id="SSF55486">
    <property type="entry name" value="Metalloproteases ('zincins'), catalytic domain"/>
    <property type="match status" value="2"/>
</dbReference>
<dbReference type="Gene3D" id="3.40.390.10">
    <property type="entry name" value="Collagenase (Catalytic Domain)"/>
    <property type="match status" value="1"/>
</dbReference>
<keyword evidence="3" id="KW-1185">Reference proteome</keyword>
<dbReference type="GO" id="GO:0008237">
    <property type="term" value="F:metallopeptidase activity"/>
    <property type="evidence" value="ECO:0007669"/>
    <property type="project" value="InterPro"/>
</dbReference>
<dbReference type="AlphaFoldDB" id="A0A975G8X7"/>
<evidence type="ECO:0000313" key="3">
    <source>
        <dbReference type="Proteomes" id="UP000676169"/>
    </source>
</evidence>
<dbReference type="RefSeq" id="WP_211631131.1">
    <property type="nucleotide sequence ID" value="NZ_CP073100.1"/>
</dbReference>
<evidence type="ECO:0000256" key="1">
    <source>
        <dbReference type="SAM" id="SignalP"/>
    </source>
</evidence>
<organism evidence="2 3">
    <name type="scientific">Luteolibacter ambystomatis</name>
    <dbReference type="NCBI Taxonomy" id="2824561"/>
    <lineage>
        <taxon>Bacteria</taxon>
        <taxon>Pseudomonadati</taxon>
        <taxon>Verrucomicrobiota</taxon>
        <taxon>Verrucomicrobiia</taxon>
        <taxon>Verrucomicrobiales</taxon>
        <taxon>Verrucomicrobiaceae</taxon>
        <taxon>Luteolibacter</taxon>
    </lineage>
</organism>
<dbReference type="EMBL" id="CP073100">
    <property type="protein sequence ID" value="QUE50992.1"/>
    <property type="molecule type" value="Genomic_DNA"/>
</dbReference>
<sequence>MHPYKPAVPGILAVLLGAALPSHALEIKLDYTYDTNGFFNQPGAKAALRAAADFYQTVLHDNLSRIDKSEWPAGNSWTAVIVHPGTGVQTNIPNLVVPADTIIVYAGGRPLGGAAGYGGPGGYSLSGSSGWANLVNSRGQAGALASPKTDFGPWGGMITFDNTLDWNFSTTTNDEDLSPFISIALHELGHLLGIGTAPSWQAKVSGGVFTGTNSTATYGSNVPLESGGYHWRDDATCEYPDGYDPTNPDNILSKAYGSFGAPHGFAQIALMDPGLCSVGQYHKAMTDLDLAALKDIGWQMAPPLKWIAANVKPKTGPVNFTWATTSTFTYRLERSTTLAAGGWTTLVTRTGNGTIQNYTDATPPTGKAFYRLNTNPAVPPAMLTPVAAGPAPTEVAPQEVDSCTRTIHCCQ</sequence>
<proteinExistence type="predicted"/>
<dbReference type="Proteomes" id="UP000676169">
    <property type="component" value="Chromosome"/>
</dbReference>
<reference evidence="2" key="1">
    <citation type="submission" date="2021-04" db="EMBL/GenBank/DDBJ databases">
        <title>Luteolibacter sp. 32A isolated from the skin of an Anderson's salamander (Ambystoma andersonii).</title>
        <authorList>
            <person name="Spergser J."/>
            <person name="Busse H.-J."/>
        </authorList>
    </citation>
    <scope>NUCLEOTIDE SEQUENCE</scope>
    <source>
        <strain evidence="2">32A</strain>
    </source>
</reference>
<feature type="chain" id="PRO_5037846036" description="Peptidase M10 metallopeptidase domain-containing protein" evidence="1">
    <location>
        <begin position="25"/>
        <end position="411"/>
    </location>
</feature>
<name>A0A975G8X7_9BACT</name>